<dbReference type="EMBL" id="FSRE01000001">
    <property type="protein sequence ID" value="SIN68036.1"/>
    <property type="molecule type" value="Genomic_DNA"/>
</dbReference>
<keyword evidence="1" id="KW-0472">Membrane</keyword>
<evidence type="ECO:0000313" key="3">
    <source>
        <dbReference type="Proteomes" id="UP000198461"/>
    </source>
</evidence>
<sequence>MLLLPTGKVWQTVHEEEYLSVIKSGGVKIILNENLSMPSSKKCIKEHGFTLIEAVVSVLIMALLVSGLSTLYSKKIVLMKKQENLHRFLSIKQHMLNYLEVNGVLPCPDVDGDGLQDRKQQSNGISTCKKSYGYLPYRDLALGFATDPWKSPFAYAVNRRATKKTRVTDVCETASLFAKPGDPVHVGNELGNQNRLLLCPSTGFLYCARNSNETLNPSTCKPQAGLTDDCVCLVKNQSTGELEVAEQEINTGADFKNLLEGAGLQVGPPYISWFTPPVGYNDNPSATPYKNLKVLDESGEQIGGAVVAMIASYGVNGQYTWNENCPADLSDFEQENCDHDETFQIDYEKMEESGDRLIWIDVFTAKAALVRGGKL</sequence>
<gene>
    <name evidence="2" type="ORF">SAMN05443662_0003</name>
</gene>
<dbReference type="PROSITE" id="PS00409">
    <property type="entry name" value="PROKAR_NTER_METHYL"/>
    <property type="match status" value="1"/>
</dbReference>
<dbReference type="Pfam" id="PF07963">
    <property type="entry name" value="N_methyl"/>
    <property type="match status" value="1"/>
</dbReference>
<dbReference type="Proteomes" id="UP000198461">
    <property type="component" value="Unassembled WGS sequence"/>
</dbReference>
<feature type="transmembrane region" description="Helical" evidence="1">
    <location>
        <begin position="49"/>
        <end position="72"/>
    </location>
</feature>
<name>A0A1N6DBI5_9GAMM</name>
<protein>
    <submittedName>
        <fullName evidence="2">Type II secretory pathway, pseudopilin PulG</fullName>
    </submittedName>
</protein>
<dbReference type="OrthoDB" id="7067387at2"/>
<proteinExistence type="predicted"/>
<accession>A0A1N6DBI5</accession>
<keyword evidence="1" id="KW-1133">Transmembrane helix</keyword>
<evidence type="ECO:0000313" key="2">
    <source>
        <dbReference type="EMBL" id="SIN68036.1"/>
    </source>
</evidence>
<organism evidence="2 3">
    <name type="scientific">Sulfurivirga caldicuralii</name>
    <dbReference type="NCBI Taxonomy" id="364032"/>
    <lineage>
        <taxon>Bacteria</taxon>
        <taxon>Pseudomonadati</taxon>
        <taxon>Pseudomonadota</taxon>
        <taxon>Gammaproteobacteria</taxon>
        <taxon>Thiotrichales</taxon>
        <taxon>Piscirickettsiaceae</taxon>
        <taxon>Sulfurivirga</taxon>
    </lineage>
</organism>
<dbReference type="InterPro" id="IPR012902">
    <property type="entry name" value="N_methyl_site"/>
</dbReference>
<keyword evidence="1" id="KW-0812">Transmembrane</keyword>
<keyword evidence="3" id="KW-1185">Reference proteome</keyword>
<dbReference type="STRING" id="364032.SAMN05443662_0003"/>
<evidence type="ECO:0000256" key="1">
    <source>
        <dbReference type="SAM" id="Phobius"/>
    </source>
</evidence>
<dbReference type="RefSeq" id="WP_074200360.1">
    <property type="nucleotide sequence ID" value="NZ_FSRE01000001.1"/>
</dbReference>
<reference evidence="2 3" key="1">
    <citation type="submission" date="2016-11" db="EMBL/GenBank/DDBJ databases">
        <authorList>
            <person name="Jaros S."/>
            <person name="Januszkiewicz K."/>
            <person name="Wedrychowicz H."/>
        </authorList>
    </citation>
    <scope>NUCLEOTIDE SEQUENCE [LARGE SCALE GENOMIC DNA]</scope>
    <source>
        <strain evidence="2 3">DSM 17737</strain>
    </source>
</reference>
<dbReference type="AlphaFoldDB" id="A0A1N6DBI5"/>